<reference evidence="4" key="2">
    <citation type="submission" date="2018-02" db="EMBL/GenBank/DDBJ databases">
        <title>Phenotypic and genomic properties of facultatively anaerobic sulfur-reducing natronoarchaea from hypersaline soda lakes.</title>
        <authorList>
            <person name="Sorokin D.Y."/>
            <person name="Kublanov I.V."/>
            <person name="Roman P."/>
            <person name="Sinninghe Damste J.S."/>
            <person name="Golyshin P.N."/>
            <person name="Rojo D."/>
            <person name="Ciordia S."/>
            <person name="Mena M.D.C."/>
            <person name="Ferrer M."/>
            <person name="Messina E."/>
            <person name="Smedile F."/>
            <person name="La Spada G."/>
            <person name="La Cono V."/>
            <person name="Yakimov M.M."/>
        </authorList>
    </citation>
    <scope>NUCLEOTIDE SEQUENCE [LARGE SCALE GENOMIC DNA]</scope>
    <source>
        <strain evidence="4">AArc-Mg</strain>
    </source>
</reference>
<dbReference type="KEGG" id="nan:AArc1_1024"/>
<dbReference type="AlphaFoldDB" id="A0A346PCX0"/>
<dbReference type="Proteomes" id="UP000258707">
    <property type="component" value="Chromosome"/>
</dbReference>
<evidence type="ECO:0000256" key="1">
    <source>
        <dbReference type="SAM" id="Phobius"/>
    </source>
</evidence>
<feature type="transmembrane region" description="Helical" evidence="1">
    <location>
        <begin position="135"/>
        <end position="165"/>
    </location>
</feature>
<evidence type="ECO:0000313" key="4">
    <source>
        <dbReference type="Proteomes" id="UP000258613"/>
    </source>
</evidence>
<organism evidence="2 5">
    <name type="scientific">Natrarchaeobaculum sulfurireducens</name>
    <dbReference type="NCBI Taxonomy" id="2044521"/>
    <lineage>
        <taxon>Archaea</taxon>
        <taxon>Methanobacteriati</taxon>
        <taxon>Methanobacteriota</taxon>
        <taxon>Stenosarchaea group</taxon>
        <taxon>Halobacteria</taxon>
        <taxon>Halobacteriales</taxon>
        <taxon>Natrialbaceae</taxon>
        <taxon>Natrarchaeobaculum</taxon>
    </lineage>
</organism>
<dbReference type="KEGG" id="nag:AArcMg_2680"/>
<keyword evidence="1" id="KW-1133">Transmembrane helix</keyword>
<dbReference type="OrthoDB" id="326396at2157"/>
<reference evidence="2" key="3">
    <citation type="journal article" date="2019" name="Int. J. Syst. Evol. Microbiol.">
        <title>Natronolimnobius sulfurireducens sp. nov. and Halalkaliarchaeum desulfuricum gen. nov., sp. nov., the first sulfur-respiring alkaliphilic haloarchaea from hypersaline alkaline lakes.</title>
        <authorList>
            <person name="Sorokin D.Y."/>
            <person name="Yakimov M."/>
            <person name="Messina E."/>
            <person name="Merkel A.Y."/>
            <person name="Bale N.J."/>
            <person name="Sinninghe Damste J.S."/>
        </authorList>
    </citation>
    <scope>NUCLEOTIDE SEQUENCE</scope>
    <source>
        <strain evidence="3">AArc-Mg</strain>
        <strain evidence="2">AArc1</strain>
    </source>
</reference>
<dbReference type="EMBL" id="CP024047">
    <property type="protein sequence ID" value="AXR77365.1"/>
    <property type="molecule type" value="Genomic_DNA"/>
</dbReference>
<feature type="transmembrane region" description="Helical" evidence="1">
    <location>
        <begin position="33"/>
        <end position="50"/>
    </location>
</feature>
<sequence>MESTLSRTLRTALDALADAGTVVLGERPTMEHLLLSVFLLSGLYMIWGAREFSADAATFPRVTAGAMVVFSALLLARNYLPGPLRSVATTPVQLLSSDDTRADIAGTADAELDQSASRDSAGSYTYDVDDPCGPAVVAGLCVLYTGLTFTIGMLYATPIFVGAYALWARLSLPRATVLVAGSFGIAYAFFLAVTPEIAVGWYTGWRFPVPVAPDLPVSTLLGGDPA</sequence>
<keyword evidence="4" id="KW-1185">Reference proteome</keyword>
<protein>
    <recommendedName>
        <fullName evidence="6">Tripartite tricarboxylate transporter TctB family protein</fullName>
    </recommendedName>
</protein>
<accession>A0A346PCX0</accession>
<dbReference type="GeneID" id="37643171"/>
<reference evidence="5" key="1">
    <citation type="submission" date="2017-10" db="EMBL/GenBank/DDBJ databases">
        <title>Phenotypic and genomic properties of facultatively anaerobic sulfur-reducing natronoarchaea from hypersaline soda lakes.</title>
        <authorList>
            <person name="Sorokin D.Y."/>
            <person name="Kublanov I.V."/>
            <person name="Roman P."/>
            <person name="Sinninghe Damste J.S."/>
            <person name="Golyshin P.N."/>
            <person name="Rojo D."/>
            <person name="Ciordia S."/>
            <person name="Mena Md.C."/>
            <person name="Ferrer M."/>
            <person name="Messina E."/>
            <person name="Smedile F."/>
            <person name="La Spada G."/>
            <person name="La Cono V."/>
            <person name="Yakimov M.M."/>
        </authorList>
    </citation>
    <scope>NUCLEOTIDE SEQUENCE [LARGE SCALE GENOMIC DNA]</scope>
    <source>
        <strain evidence="5">AArc1</strain>
    </source>
</reference>
<evidence type="ECO:0000313" key="5">
    <source>
        <dbReference type="Proteomes" id="UP000258707"/>
    </source>
</evidence>
<dbReference type="RefSeq" id="WP_117363550.1">
    <property type="nucleotide sequence ID" value="NZ_CP024047.1"/>
</dbReference>
<accession>A0A346PT25</accession>
<dbReference type="Proteomes" id="UP000258613">
    <property type="component" value="Chromosome"/>
</dbReference>
<keyword evidence="1" id="KW-0472">Membrane</keyword>
<name>A0A346PCX0_9EURY</name>
<evidence type="ECO:0000313" key="2">
    <source>
        <dbReference type="EMBL" id="AXR77365.1"/>
    </source>
</evidence>
<keyword evidence="1" id="KW-0812">Transmembrane</keyword>
<proteinExistence type="predicted"/>
<dbReference type="EMBL" id="CP027033">
    <property type="protein sequence ID" value="AXR82670.1"/>
    <property type="molecule type" value="Genomic_DNA"/>
</dbReference>
<evidence type="ECO:0000313" key="3">
    <source>
        <dbReference type="EMBL" id="AXR82670.1"/>
    </source>
</evidence>
<gene>
    <name evidence="2" type="ORF">AArc1_1024</name>
    <name evidence="3" type="ORF">AArcMg_2680</name>
</gene>
<feature type="transmembrane region" description="Helical" evidence="1">
    <location>
        <begin position="177"/>
        <end position="202"/>
    </location>
</feature>
<evidence type="ECO:0008006" key="6">
    <source>
        <dbReference type="Google" id="ProtNLM"/>
    </source>
</evidence>